<protein>
    <recommendedName>
        <fullName evidence="1">DUF6968 domain-containing protein</fullName>
    </recommendedName>
</protein>
<feature type="domain" description="DUF6968" evidence="1">
    <location>
        <begin position="11"/>
        <end position="95"/>
    </location>
</feature>
<organism evidence="2 3">
    <name type="scientific">Sphingomonas metalli</name>
    <dbReference type="NCBI Taxonomy" id="1779358"/>
    <lineage>
        <taxon>Bacteria</taxon>
        <taxon>Pseudomonadati</taxon>
        <taxon>Pseudomonadota</taxon>
        <taxon>Alphaproteobacteria</taxon>
        <taxon>Sphingomonadales</taxon>
        <taxon>Sphingomonadaceae</taxon>
        <taxon>Sphingomonas</taxon>
    </lineage>
</organism>
<dbReference type="AlphaFoldDB" id="A0A916T2K1"/>
<accession>A0A916T2K1</accession>
<evidence type="ECO:0000313" key="3">
    <source>
        <dbReference type="Proteomes" id="UP000623067"/>
    </source>
</evidence>
<name>A0A916T2K1_9SPHN</name>
<comment type="caution">
    <text evidence="2">The sequence shown here is derived from an EMBL/GenBank/DDBJ whole genome shotgun (WGS) entry which is preliminary data.</text>
</comment>
<reference evidence="2" key="1">
    <citation type="journal article" date="2014" name="Int. J. Syst. Evol. Microbiol.">
        <title>Complete genome sequence of Corynebacterium casei LMG S-19264T (=DSM 44701T), isolated from a smear-ripened cheese.</title>
        <authorList>
            <consortium name="US DOE Joint Genome Institute (JGI-PGF)"/>
            <person name="Walter F."/>
            <person name="Albersmeier A."/>
            <person name="Kalinowski J."/>
            <person name="Ruckert C."/>
        </authorList>
    </citation>
    <scope>NUCLEOTIDE SEQUENCE</scope>
    <source>
        <strain evidence="2">CGMCC 1.15330</strain>
    </source>
</reference>
<dbReference type="EMBL" id="BMIH01000002">
    <property type="protein sequence ID" value="GGB27484.1"/>
    <property type="molecule type" value="Genomic_DNA"/>
</dbReference>
<evidence type="ECO:0000313" key="2">
    <source>
        <dbReference type="EMBL" id="GGB27484.1"/>
    </source>
</evidence>
<proteinExistence type="predicted"/>
<reference evidence="2" key="2">
    <citation type="submission" date="2020-09" db="EMBL/GenBank/DDBJ databases">
        <authorList>
            <person name="Sun Q."/>
            <person name="Zhou Y."/>
        </authorList>
    </citation>
    <scope>NUCLEOTIDE SEQUENCE</scope>
    <source>
        <strain evidence="2">CGMCC 1.15330</strain>
    </source>
</reference>
<sequence>MAGTGALPFVERVFEFDGGTLPVRFHTPVLQPGGEFRCYYCIEWPHGAKWKHACGLDGLQALILAMRSVHTLLIAHDLYSAGLLTWCDSADLDLPPAWPPYEPPSSD</sequence>
<dbReference type="Proteomes" id="UP000623067">
    <property type="component" value="Unassembled WGS sequence"/>
</dbReference>
<dbReference type="Pfam" id="PF22302">
    <property type="entry name" value="DUF6968"/>
    <property type="match status" value="1"/>
</dbReference>
<evidence type="ECO:0000259" key="1">
    <source>
        <dbReference type="Pfam" id="PF22302"/>
    </source>
</evidence>
<dbReference type="RefSeq" id="WP_188658252.1">
    <property type="nucleotide sequence ID" value="NZ_BMIH01000002.1"/>
</dbReference>
<dbReference type="InterPro" id="IPR054241">
    <property type="entry name" value="DUF6968"/>
</dbReference>
<keyword evidence="3" id="KW-1185">Reference proteome</keyword>
<gene>
    <name evidence="2" type="ORF">GCM10011380_16450</name>
</gene>